<accession>A0A397J5U3</accession>
<sequence>MNRNLILVFILLATLSVANALPNQLVKRQIKWEKCTENYPLVNVDLSSDSIVPGQEYSFNVSGNLNTIIDSGFILSVGFHDNHLFTIASVEVPICGAFYRTDCPINSNTDFSASLVFLVPKNLPNPYSILVLISDKLNKKVQGCTEKKLGN</sequence>
<dbReference type="AlphaFoldDB" id="A0A397J5U3"/>
<dbReference type="InterPro" id="IPR003172">
    <property type="entry name" value="ML_dom"/>
</dbReference>
<feature type="chain" id="PRO_5017224055" description="MD-2-related lipid-recognition domain-containing protein" evidence="1">
    <location>
        <begin position="21"/>
        <end position="151"/>
    </location>
</feature>
<name>A0A397J5U3_9GLOM</name>
<evidence type="ECO:0000313" key="4">
    <source>
        <dbReference type="Proteomes" id="UP000266861"/>
    </source>
</evidence>
<evidence type="ECO:0000313" key="3">
    <source>
        <dbReference type="EMBL" id="RHZ82118.1"/>
    </source>
</evidence>
<evidence type="ECO:0000256" key="1">
    <source>
        <dbReference type="SAM" id="SignalP"/>
    </source>
</evidence>
<dbReference type="EMBL" id="PQFF01000106">
    <property type="protein sequence ID" value="RHZ82118.1"/>
    <property type="molecule type" value="Genomic_DNA"/>
</dbReference>
<dbReference type="OrthoDB" id="2392981at2759"/>
<dbReference type="Pfam" id="PF02221">
    <property type="entry name" value="E1_DerP2_DerF2"/>
    <property type="match status" value="1"/>
</dbReference>
<organism evidence="3 4">
    <name type="scientific">Diversispora epigaea</name>
    <dbReference type="NCBI Taxonomy" id="1348612"/>
    <lineage>
        <taxon>Eukaryota</taxon>
        <taxon>Fungi</taxon>
        <taxon>Fungi incertae sedis</taxon>
        <taxon>Mucoromycota</taxon>
        <taxon>Glomeromycotina</taxon>
        <taxon>Glomeromycetes</taxon>
        <taxon>Diversisporales</taxon>
        <taxon>Diversisporaceae</taxon>
        <taxon>Diversispora</taxon>
    </lineage>
</organism>
<reference evidence="3 4" key="1">
    <citation type="submission" date="2018-08" db="EMBL/GenBank/DDBJ databases">
        <title>Genome and evolution of the arbuscular mycorrhizal fungus Diversispora epigaea (formerly Glomus versiforme) and its bacterial endosymbionts.</title>
        <authorList>
            <person name="Sun X."/>
            <person name="Fei Z."/>
            <person name="Harrison M."/>
        </authorList>
    </citation>
    <scope>NUCLEOTIDE SEQUENCE [LARGE SCALE GENOMIC DNA]</scope>
    <source>
        <strain evidence="3 4">IT104</strain>
    </source>
</reference>
<gene>
    <name evidence="3" type="ORF">Glove_114g82</name>
</gene>
<feature type="domain" description="MD-2-related lipid-recognition" evidence="2">
    <location>
        <begin position="30"/>
        <end position="145"/>
    </location>
</feature>
<keyword evidence="4" id="KW-1185">Reference proteome</keyword>
<proteinExistence type="predicted"/>
<keyword evidence="1" id="KW-0732">Signal</keyword>
<protein>
    <recommendedName>
        <fullName evidence="2">MD-2-related lipid-recognition domain-containing protein</fullName>
    </recommendedName>
</protein>
<feature type="signal peptide" evidence="1">
    <location>
        <begin position="1"/>
        <end position="20"/>
    </location>
</feature>
<comment type="caution">
    <text evidence="3">The sequence shown here is derived from an EMBL/GenBank/DDBJ whole genome shotgun (WGS) entry which is preliminary data.</text>
</comment>
<evidence type="ECO:0000259" key="2">
    <source>
        <dbReference type="Pfam" id="PF02221"/>
    </source>
</evidence>
<dbReference type="Proteomes" id="UP000266861">
    <property type="component" value="Unassembled WGS sequence"/>
</dbReference>